<dbReference type="GO" id="GO:0005886">
    <property type="term" value="C:plasma membrane"/>
    <property type="evidence" value="ECO:0007669"/>
    <property type="project" value="UniProtKB-SubCell"/>
</dbReference>
<accession>A0A2U3KE10</accession>
<dbReference type="InterPro" id="IPR050297">
    <property type="entry name" value="LipidA_mod_glycosyltrf_83"/>
</dbReference>
<dbReference type="GO" id="GO:0010041">
    <property type="term" value="P:response to iron(III) ion"/>
    <property type="evidence" value="ECO:0007669"/>
    <property type="project" value="TreeGrafter"/>
</dbReference>
<dbReference type="EMBL" id="OMOD01000101">
    <property type="protein sequence ID" value="SPF37912.1"/>
    <property type="molecule type" value="Genomic_DNA"/>
</dbReference>
<feature type="transmembrane region" description="Helical" evidence="8">
    <location>
        <begin position="198"/>
        <end position="227"/>
    </location>
</feature>
<dbReference type="GO" id="GO:0009103">
    <property type="term" value="P:lipopolysaccharide biosynthetic process"/>
    <property type="evidence" value="ECO:0007669"/>
    <property type="project" value="UniProtKB-ARBA"/>
</dbReference>
<feature type="transmembrane region" description="Helical" evidence="8">
    <location>
        <begin position="169"/>
        <end position="186"/>
    </location>
</feature>
<evidence type="ECO:0000256" key="5">
    <source>
        <dbReference type="ARBA" id="ARBA00022692"/>
    </source>
</evidence>
<evidence type="ECO:0000256" key="2">
    <source>
        <dbReference type="ARBA" id="ARBA00022475"/>
    </source>
</evidence>
<evidence type="ECO:0000256" key="8">
    <source>
        <dbReference type="SAM" id="Phobius"/>
    </source>
</evidence>
<keyword evidence="3" id="KW-0328">Glycosyltransferase</keyword>
<evidence type="ECO:0000256" key="3">
    <source>
        <dbReference type="ARBA" id="ARBA00022676"/>
    </source>
</evidence>
<dbReference type="PANTHER" id="PTHR33908:SF3">
    <property type="entry name" value="UNDECAPRENYL PHOSPHATE-ALPHA-4-AMINO-4-DEOXY-L-ARABINOSE ARABINOSYL TRANSFERASE"/>
    <property type="match status" value="1"/>
</dbReference>
<evidence type="ECO:0000256" key="4">
    <source>
        <dbReference type="ARBA" id="ARBA00022679"/>
    </source>
</evidence>
<dbReference type="GO" id="GO:0016763">
    <property type="term" value="F:pentosyltransferase activity"/>
    <property type="evidence" value="ECO:0007669"/>
    <property type="project" value="TreeGrafter"/>
</dbReference>
<gene>
    <name evidence="9" type="ORF">SBA1_190044</name>
</gene>
<reference evidence="10" key="1">
    <citation type="submission" date="2018-02" db="EMBL/GenBank/DDBJ databases">
        <authorList>
            <person name="Hausmann B."/>
        </authorList>
    </citation>
    <scope>NUCLEOTIDE SEQUENCE [LARGE SCALE GENOMIC DNA]</scope>
    <source>
        <strain evidence="10">Peat soil MAG SbA1</strain>
    </source>
</reference>
<feature type="transmembrane region" description="Helical" evidence="8">
    <location>
        <begin position="404"/>
        <end position="423"/>
    </location>
</feature>
<keyword evidence="2" id="KW-1003">Cell membrane</keyword>
<keyword evidence="7 8" id="KW-0472">Membrane</keyword>
<feature type="transmembrane region" description="Helical" evidence="8">
    <location>
        <begin position="143"/>
        <end position="163"/>
    </location>
</feature>
<keyword evidence="5 8" id="KW-0812">Transmembrane</keyword>
<evidence type="ECO:0000313" key="10">
    <source>
        <dbReference type="Proteomes" id="UP000238701"/>
    </source>
</evidence>
<feature type="transmembrane region" description="Helical" evidence="8">
    <location>
        <begin position="115"/>
        <end position="136"/>
    </location>
</feature>
<evidence type="ECO:0000256" key="7">
    <source>
        <dbReference type="ARBA" id="ARBA00023136"/>
    </source>
</evidence>
<keyword evidence="6 8" id="KW-1133">Transmembrane helix</keyword>
<keyword evidence="4" id="KW-0808">Transferase</keyword>
<dbReference type="AlphaFoldDB" id="A0A2U3KE10"/>
<organism evidence="9 10">
    <name type="scientific">Candidatus Sulfotelmatobacter kueseliae</name>
    <dbReference type="NCBI Taxonomy" id="2042962"/>
    <lineage>
        <taxon>Bacteria</taxon>
        <taxon>Pseudomonadati</taxon>
        <taxon>Acidobacteriota</taxon>
        <taxon>Terriglobia</taxon>
        <taxon>Terriglobales</taxon>
        <taxon>Candidatus Korobacteraceae</taxon>
        <taxon>Candidatus Sulfotelmatobacter</taxon>
    </lineage>
</organism>
<evidence type="ECO:0000256" key="1">
    <source>
        <dbReference type="ARBA" id="ARBA00004651"/>
    </source>
</evidence>
<feature type="transmembrane region" description="Helical" evidence="8">
    <location>
        <begin position="379"/>
        <end position="397"/>
    </location>
</feature>
<feature type="transmembrane region" description="Helical" evidence="8">
    <location>
        <begin position="12"/>
        <end position="31"/>
    </location>
</feature>
<dbReference type="PANTHER" id="PTHR33908">
    <property type="entry name" value="MANNOSYLTRANSFERASE YKCB-RELATED"/>
    <property type="match status" value="1"/>
</dbReference>
<protein>
    <submittedName>
        <fullName evidence="9">Uncharacterized protein</fullName>
    </submittedName>
</protein>
<dbReference type="Proteomes" id="UP000238701">
    <property type="component" value="Unassembled WGS sequence"/>
</dbReference>
<feature type="transmembrane region" description="Helical" evidence="8">
    <location>
        <begin position="335"/>
        <end position="359"/>
    </location>
</feature>
<name>A0A2U3KE10_9BACT</name>
<evidence type="ECO:0000256" key="6">
    <source>
        <dbReference type="ARBA" id="ARBA00022989"/>
    </source>
</evidence>
<evidence type="ECO:0000313" key="9">
    <source>
        <dbReference type="EMBL" id="SPF37912.1"/>
    </source>
</evidence>
<feature type="transmembrane region" description="Helical" evidence="8">
    <location>
        <begin position="242"/>
        <end position="262"/>
    </location>
</feature>
<proteinExistence type="predicted"/>
<sequence length="589" mass="63908">MLRIPDWIRHRAVIAALWSAVVAASVLRIVATYPNTAQAYDEPGHVAAGIEFLDKGTYTLDPVHPPLAPTAIALPLYLAGARYPVLPESDPASHDYNVVGNRILYDGGNLAHNLALARTGVLPFFILGAVVVFLWARHFASPAAALFATFLYCTTPTILAFSSVAYTDMVAASTQLAAMFAFSLWLESPSRNAAARLALALGAAFLAKLTSFLFIPAAALLMTIVWLVRSKGKGDLLLRKRLLQLAAIVLLLPLMIWAGYFFSLHRVQAITGITPSNMASWQHFPGPVRSVGRELILRNPRFPAGEFFHGVAAAWVLNKEKSESYLLGHTKVGGWWYFFLLAIAVKSPIPLLLLAGLGLHSIGSYSTQPPTSGCRWIRLLPAAALAAVLLVTMHVSYQAGLRHILVALPLLAIIAGVGASQVFQMIRRPWRLGLTALVIALLSWQLAESIKAQADSLAYFNEFAGSDPSSVLVIGCDLDCGQDLNRLAGELRSRHIDDLELAIFTSADTDRSGLPHHELPDPARRPQGWIAVSARPRRTGSGIREILPLDYFAGLEAYRVANVGKTIRLYYVPATDPGSPRPPGTDSTR</sequence>
<comment type="subcellular location">
    <subcellularLocation>
        <location evidence="1">Cell membrane</location>
        <topology evidence="1">Multi-pass membrane protein</topology>
    </subcellularLocation>
</comment>